<accession>A0A0G1ZWT1</accession>
<dbReference type="Proteomes" id="UP000034273">
    <property type="component" value="Unassembled WGS sequence"/>
</dbReference>
<reference evidence="2 3" key="1">
    <citation type="journal article" date="2015" name="Nature">
        <title>rRNA introns, odd ribosomes, and small enigmatic genomes across a large radiation of phyla.</title>
        <authorList>
            <person name="Brown C.T."/>
            <person name="Hug L.A."/>
            <person name="Thomas B.C."/>
            <person name="Sharon I."/>
            <person name="Castelle C.J."/>
            <person name="Singh A."/>
            <person name="Wilkins M.J."/>
            <person name="Williams K.H."/>
            <person name="Banfield J.F."/>
        </authorList>
    </citation>
    <scope>NUCLEOTIDE SEQUENCE [LARGE SCALE GENOMIC DNA]</scope>
</reference>
<organism evidence="2 3">
    <name type="scientific">Candidatus Kaiserbacteria bacterium GW2011_GWA2_52_12</name>
    <dbReference type="NCBI Taxonomy" id="1618671"/>
    <lineage>
        <taxon>Bacteria</taxon>
        <taxon>Candidatus Kaiseribacteriota</taxon>
    </lineage>
</organism>
<protein>
    <submittedName>
        <fullName evidence="2">Uncharacterized protein</fullName>
    </submittedName>
</protein>
<evidence type="ECO:0000313" key="3">
    <source>
        <dbReference type="Proteomes" id="UP000034273"/>
    </source>
</evidence>
<keyword evidence="1" id="KW-0732">Signal</keyword>
<evidence type="ECO:0000256" key="1">
    <source>
        <dbReference type="SAM" id="SignalP"/>
    </source>
</evidence>
<evidence type="ECO:0000313" key="2">
    <source>
        <dbReference type="EMBL" id="KKW24109.1"/>
    </source>
</evidence>
<gene>
    <name evidence="2" type="ORF">UY67_C0011G0031</name>
</gene>
<dbReference type="EMBL" id="LCQW01000011">
    <property type="protein sequence ID" value="KKW24109.1"/>
    <property type="molecule type" value="Genomic_DNA"/>
</dbReference>
<dbReference type="AlphaFoldDB" id="A0A0G1ZWT1"/>
<name>A0A0G1ZWT1_9BACT</name>
<feature type="signal peptide" evidence="1">
    <location>
        <begin position="1"/>
        <end position="23"/>
    </location>
</feature>
<feature type="chain" id="PRO_5002541610" evidence="1">
    <location>
        <begin position="24"/>
        <end position="133"/>
    </location>
</feature>
<comment type="caution">
    <text evidence="2">The sequence shown here is derived from an EMBL/GenBank/DDBJ whole genome shotgun (WGS) entry which is preliminary data.</text>
</comment>
<dbReference type="STRING" id="1618671.UY67_C0011G0031"/>
<proteinExistence type="predicted"/>
<sequence length="133" mass="14380">MKKEGTMKLFFLVLVAISFPFSAQVALAGGKRPCNTAGCEAYQTGIGSGIKGPAKCTVLITAPTPGGLHFYEPRDTSRKSLFDEGKPRTKMVRGHLFSVRVGCHWLLSGLATSRCVWAQIARITSVAKGHRSR</sequence>